<evidence type="ECO:0000313" key="4">
    <source>
        <dbReference type="EMBL" id="KAK1769041.1"/>
    </source>
</evidence>
<feature type="region of interest" description="Disordered" evidence="1">
    <location>
        <begin position="244"/>
        <end position="273"/>
    </location>
</feature>
<proteinExistence type="predicted"/>
<evidence type="ECO:0000313" key="5">
    <source>
        <dbReference type="Proteomes" id="UP001244011"/>
    </source>
</evidence>
<keyword evidence="2" id="KW-0732">Signal</keyword>
<dbReference type="Proteomes" id="UP001244011">
    <property type="component" value="Unassembled WGS sequence"/>
</dbReference>
<dbReference type="Pfam" id="PF16010">
    <property type="entry name" value="CDH-cyt"/>
    <property type="match status" value="1"/>
</dbReference>
<dbReference type="InterPro" id="IPR015920">
    <property type="entry name" value="Cellobiose_DH-like_cyt"/>
</dbReference>
<accession>A0AAJ0C7C7</accession>
<keyword evidence="5" id="KW-1185">Reference proteome</keyword>
<feature type="chain" id="PRO_5042606797" evidence="2">
    <location>
        <begin position="33"/>
        <end position="273"/>
    </location>
</feature>
<dbReference type="EMBL" id="MU839003">
    <property type="protein sequence ID" value="KAK1769041.1"/>
    <property type="molecule type" value="Genomic_DNA"/>
</dbReference>
<dbReference type="PANTHER" id="PTHR47190:SF1">
    <property type="entry name" value="GLUCOSE-METHANOL-CHOLINE OXIDOREDUCTASE N-TERMINAL DOMAIN-CONTAINING PROTEIN"/>
    <property type="match status" value="1"/>
</dbReference>
<dbReference type="PANTHER" id="PTHR47190">
    <property type="entry name" value="DEHYDROGENASE, PUTATIVE-RELATED"/>
    <property type="match status" value="1"/>
</dbReference>
<evidence type="ECO:0000259" key="3">
    <source>
        <dbReference type="Pfam" id="PF16010"/>
    </source>
</evidence>
<dbReference type="CDD" id="cd09630">
    <property type="entry name" value="CDH_like_cytochrome"/>
    <property type="match status" value="1"/>
</dbReference>
<dbReference type="InterPro" id="IPR053208">
    <property type="entry name" value="GMC_Oxidoreductase_CD"/>
</dbReference>
<dbReference type="RefSeq" id="XP_060285254.1">
    <property type="nucleotide sequence ID" value="XM_060432274.1"/>
</dbReference>
<dbReference type="SUPFAM" id="SSF49344">
    <property type="entry name" value="CBD9-like"/>
    <property type="match status" value="1"/>
</dbReference>
<feature type="compositionally biased region" description="Acidic residues" evidence="1">
    <location>
        <begin position="259"/>
        <end position="273"/>
    </location>
</feature>
<organism evidence="4 5">
    <name type="scientific">Phialemonium atrogriseum</name>
    <dbReference type="NCBI Taxonomy" id="1093897"/>
    <lineage>
        <taxon>Eukaryota</taxon>
        <taxon>Fungi</taxon>
        <taxon>Dikarya</taxon>
        <taxon>Ascomycota</taxon>
        <taxon>Pezizomycotina</taxon>
        <taxon>Sordariomycetes</taxon>
        <taxon>Sordariomycetidae</taxon>
        <taxon>Cephalothecales</taxon>
        <taxon>Cephalothecaceae</taxon>
        <taxon>Phialemonium</taxon>
    </lineage>
</organism>
<protein>
    <submittedName>
        <fullName evidence="4">CBD9-like protein</fullName>
    </submittedName>
</protein>
<evidence type="ECO:0000256" key="1">
    <source>
        <dbReference type="SAM" id="MobiDB-lite"/>
    </source>
</evidence>
<gene>
    <name evidence="4" type="ORF">QBC33DRAFT_605251</name>
</gene>
<feature type="signal peptide" evidence="2">
    <location>
        <begin position="1"/>
        <end position="32"/>
    </location>
</feature>
<dbReference type="AlphaFoldDB" id="A0AAJ0C7C7"/>
<feature type="domain" description="Cellobiose dehydrogenase-like cytochrome" evidence="3">
    <location>
        <begin position="42"/>
        <end position="228"/>
    </location>
</feature>
<name>A0AAJ0C7C7_9PEZI</name>
<reference evidence="4" key="1">
    <citation type="submission" date="2023-06" db="EMBL/GenBank/DDBJ databases">
        <title>Genome-scale phylogeny and comparative genomics of the fungal order Sordariales.</title>
        <authorList>
            <consortium name="Lawrence Berkeley National Laboratory"/>
            <person name="Hensen N."/>
            <person name="Bonometti L."/>
            <person name="Westerberg I."/>
            <person name="Brannstrom I.O."/>
            <person name="Guillou S."/>
            <person name="Cros-Aarteil S."/>
            <person name="Calhoun S."/>
            <person name="Haridas S."/>
            <person name="Kuo A."/>
            <person name="Mondo S."/>
            <person name="Pangilinan J."/>
            <person name="Riley R."/>
            <person name="Labutti K."/>
            <person name="Andreopoulos B."/>
            <person name="Lipzen A."/>
            <person name="Chen C."/>
            <person name="Yanf M."/>
            <person name="Daum C."/>
            <person name="Ng V."/>
            <person name="Clum A."/>
            <person name="Steindorff A."/>
            <person name="Ohm R."/>
            <person name="Martin F."/>
            <person name="Silar P."/>
            <person name="Natvig D."/>
            <person name="Lalanne C."/>
            <person name="Gautier V."/>
            <person name="Ament-Velasquez S.L."/>
            <person name="Kruys A."/>
            <person name="Hutchinson M.I."/>
            <person name="Powell A.J."/>
            <person name="Barry K."/>
            <person name="Miller A.N."/>
            <person name="Grigoriev I.V."/>
            <person name="Debuchy R."/>
            <person name="Gladieux P."/>
            <person name="Thoren M.H."/>
            <person name="Johannesson H."/>
        </authorList>
    </citation>
    <scope>NUCLEOTIDE SEQUENCE</scope>
    <source>
        <strain evidence="4">8032-3</strain>
    </source>
</reference>
<dbReference type="Gene3D" id="2.60.40.1210">
    <property type="entry name" value="Cellobiose dehydrogenase, cytochrome domain"/>
    <property type="match status" value="1"/>
</dbReference>
<comment type="caution">
    <text evidence="4">The sequence shown here is derived from an EMBL/GenBank/DDBJ whole genome shotgun (WGS) entry which is preliminary data.</text>
</comment>
<evidence type="ECO:0000256" key="2">
    <source>
        <dbReference type="SAM" id="SignalP"/>
    </source>
</evidence>
<sequence>MVRQHHAGPKRRFSLLDPLVLLLLSSARSAAAASKDKTTALFTDPDTGISFQRFFGAKTSFSFGIALPTTPTDSFIGMLEFPLKSGAGWGGWSLTGDMEGPLLMAAWASTPSPNDASTAGGVISSFRQAFNEDDNPPEVSGSFVARPIAAGTSANATHLKYTFLCEGCLDASLGLGAADTAGTAEMGWALAGTAVRGAGKPDGVLGFHDVGFGDFDADLAGARFADFETWAAMAGAPMVASTSAKAIVPDGGDGGGGDDSGDDDSDDDDDDDD</sequence>
<dbReference type="GeneID" id="85315461"/>